<dbReference type="GO" id="GO:0008374">
    <property type="term" value="F:O-acyltransferase activity"/>
    <property type="evidence" value="ECO:0007669"/>
    <property type="project" value="TreeGrafter"/>
</dbReference>
<keyword evidence="2 3" id="KW-0808">Transferase</keyword>
<dbReference type="STRING" id="366584.SAMN05216377_11876"/>
<evidence type="ECO:0000313" key="4">
    <source>
        <dbReference type="Proteomes" id="UP000198967"/>
    </source>
</evidence>
<dbReference type="Gene3D" id="2.160.10.10">
    <property type="entry name" value="Hexapeptide repeat proteins"/>
    <property type="match status" value="1"/>
</dbReference>
<organism evidence="3 4">
    <name type="scientific">Pseudonocardia oroxyli</name>
    <dbReference type="NCBI Taxonomy" id="366584"/>
    <lineage>
        <taxon>Bacteria</taxon>
        <taxon>Bacillati</taxon>
        <taxon>Actinomycetota</taxon>
        <taxon>Actinomycetes</taxon>
        <taxon>Pseudonocardiales</taxon>
        <taxon>Pseudonocardiaceae</taxon>
        <taxon>Pseudonocardia</taxon>
    </lineage>
</organism>
<dbReference type="Proteomes" id="UP000198967">
    <property type="component" value="Unassembled WGS sequence"/>
</dbReference>
<dbReference type="InterPro" id="IPR011004">
    <property type="entry name" value="Trimer_LpxA-like_sf"/>
</dbReference>
<proteinExistence type="inferred from homology"/>
<reference evidence="3 4" key="1">
    <citation type="submission" date="2016-10" db="EMBL/GenBank/DDBJ databases">
        <authorList>
            <person name="de Groot N.N."/>
        </authorList>
    </citation>
    <scope>NUCLEOTIDE SEQUENCE [LARGE SCALE GENOMIC DNA]</scope>
    <source>
        <strain evidence="3 4">CGMCC 4.3143</strain>
    </source>
</reference>
<dbReference type="InterPro" id="IPR051159">
    <property type="entry name" value="Hexapeptide_acetyltransf"/>
</dbReference>
<comment type="similarity">
    <text evidence="1">Belongs to the transferase hexapeptide repeat family.</text>
</comment>
<sequence>MTTPALDLGSHTGRRYDKGRPVHWQVLWHLASHLVFQKWWFPARFRPALLRAFGARVSDDVVIRQEVRIHWPWKLRIDGPAWIGHGAWILNLDDVVIERDVCLSQEAFLCTGSHDRFDPAFEHTNAPIRLERGSWVCARAVVLPGTVVGAHAVVGAGAVVHGALDPSSRTFATSAGVRESAATVG</sequence>
<keyword evidence="4" id="KW-1185">Reference proteome</keyword>
<dbReference type="Pfam" id="PF00132">
    <property type="entry name" value="Hexapep"/>
    <property type="match status" value="1"/>
</dbReference>
<dbReference type="RefSeq" id="WP_093088975.1">
    <property type="nucleotide sequence ID" value="NZ_FNBE01000018.1"/>
</dbReference>
<dbReference type="PANTHER" id="PTHR23416:SF23">
    <property type="entry name" value="ACETYLTRANSFERASE C18B11.09C-RELATED"/>
    <property type="match status" value="1"/>
</dbReference>
<dbReference type="PANTHER" id="PTHR23416">
    <property type="entry name" value="SIALIC ACID SYNTHASE-RELATED"/>
    <property type="match status" value="1"/>
</dbReference>
<evidence type="ECO:0000256" key="2">
    <source>
        <dbReference type="ARBA" id="ARBA00022679"/>
    </source>
</evidence>
<evidence type="ECO:0000313" key="3">
    <source>
        <dbReference type="EMBL" id="SDH05500.1"/>
    </source>
</evidence>
<evidence type="ECO:0000256" key="1">
    <source>
        <dbReference type="ARBA" id="ARBA00007274"/>
    </source>
</evidence>
<protein>
    <submittedName>
        <fullName evidence="3">Putative colanic acid biosynthesis acetyltransferase WcaF</fullName>
    </submittedName>
</protein>
<accession>A0A1G7ZBL8</accession>
<dbReference type="GO" id="GO:0005829">
    <property type="term" value="C:cytosol"/>
    <property type="evidence" value="ECO:0007669"/>
    <property type="project" value="TreeGrafter"/>
</dbReference>
<name>A0A1G7ZBL8_PSEOR</name>
<gene>
    <name evidence="3" type="ORF">SAMN05216377_11876</name>
</gene>
<dbReference type="AlphaFoldDB" id="A0A1G7ZBL8"/>
<dbReference type="InterPro" id="IPR001451">
    <property type="entry name" value="Hexapep"/>
</dbReference>
<dbReference type="OrthoDB" id="2643438at2"/>
<dbReference type="SUPFAM" id="SSF51161">
    <property type="entry name" value="Trimeric LpxA-like enzymes"/>
    <property type="match status" value="1"/>
</dbReference>
<dbReference type="EMBL" id="FNBE01000018">
    <property type="protein sequence ID" value="SDH05500.1"/>
    <property type="molecule type" value="Genomic_DNA"/>
</dbReference>